<dbReference type="RefSeq" id="WP_070489128.1">
    <property type="nucleotide sequence ID" value="NZ_JAKMUT010000006.1"/>
</dbReference>
<proteinExistence type="predicted"/>
<evidence type="ECO:0000256" key="1">
    <source>
        <dbReference type="ARBA" id="ARBA00004141"/>
    </source>
</evidence>
<evidence type="ECO:0000256" key="4">
    <source>
        <dbReference type="ARBA" id="ARBA00023136"/>
    </source>
</evidence>
<feature type="compositionally biased region" description="Basic residues" evidence="5">
    <location>
        <begin position="252"/>
        <end position="283"/>
    </location>
</feature>
<dbReference type="Pfam" id="PF07681">
    <property type="entry name" value="DoxX"/>
    <property type="match status" value="1"/>
</dbReference>
<dbReference type="AlphaFoldDB" id="A0A9X3LNX2"/>
<evidence type="ECO:0000313" key="7">
    <source>
        <dbReference type="Proteomes" id="UP001146469"/>
    </source>
</evidence>
<comment type="caution">
    <text evidence="6">The sequence shown here is derived from an EMBL/GenBank/DDBJ whole genome shotgun (WGS) entry which is preliminary data.</text>
</comment>
<dbReference type="Proteomes" id="UP001146469">
    <property type="component" value="Unassembled WGS sequence"/>
</dbReference>
<dbReference type="InterPro" id="IPR032808">
    <property type="entry name" value="DoxX"/>
</dbReference>
<keyword evidence="7" id="KW-1185">Reference proteome</keyword>
<reference evidence="6" key="1">
    <citation type="submission" date="2022-02" db="EMBL/GenBank/DDBJ databases">
        <title>Corynebacterium sp. from urogenital microbiome.</title>
        <authorList>
            <person name="Cappelli E.A."/>
            <person name="Ribeiro T.G."/>
            <person name="Peixe L."/>
        </authorList>
    </citation>
    <scope>NUCLEOTIDE SEQUENCE</scope>
    <source>
        <strain evidence="6">C8Ua_174</strain>
    </source>
</reference>
<keyword evidence="2" id="KW-0812">Transmembrane</keyword>
<protein>
    <submittedName>
        <fullName evidence="6">DoxX family protein</fullName>
    </submittedName>
</protein>
<organism evidence="6 7">
    <name type="scientific">Corynebacterium evansiae</name>
    <dbReference type="NCBI Taxonomy" id="2913499"/>
    <lineage>
        <taxon>Bacteria</taxon>
        <taxon>Bacillati</taxon>
        <taxon>Actinomycetota</taxon>
        <taxon>Actinomycetes</taxon>
        <taxon>Mycobacteriales</taxon>
        <taxon>Corynebacteriaceae</taxon>
        <taxon>Corynebacterium</taxon>
    </lineage>
</organism>
<dbReference type="Gene3D" id="1.20.120.20">
    <property type="entry name" value="Apolipoprotein"/>
    <property type="match status" value="1"/>
</dbReference>
<dbReference type="GO" id="GO:0016020">
    <property type="term" value="C:membrane"/>
    <property type="evidence" value="ECO:0007669"/>
    <property type="project" value="UniProtKB-SubCell"/>
</dbReference>
<evidence type="ECO:0000256" key="5">
    <source>
        <dbReference type="SAM" id="MobiDB-lite"/>
    </source>
</evidence>
<name>A0A9X3LNX2_9CORY</name>
<sequence length="283" mass="30669">MFRTLARPLLASAFAVDGAQMLLNSNEYAEDAKAINGTLRSVLPQDKAGLIPDDAETTVRVVGTTKVVASALLATGKAPRLAAATLAAVQIPTALSRHAFWNASNGAERKEEIRGLVTDLALLGGLVITSADTAGKPGLKWRAQQAMPGKTEQQKMLENAQTQSKAFAANASDQAQGFFAKTKEVAGQVQDKVADYVDEHQDEWKEAAENLRERAAEFGDQASDYAQSAAAKAQDAWDDFDAEDLKKDVQKATKRSRKRAQKAQKQAQKRAKKAQKQAQKRFK</sequence>
<evidence type="ECO:0000313" key="6">
    <source>
        <dbReference type="EMBL" id="MCZ9290098.1"/>
    </source>
</evidence>
<evidence type="ECO:0000256" key="2">
    <source>
        <dbReference type="ARBA" id="ARBA00022692"/>
    </source>
</evidence>
<evidence type="ECO:0000256" key="3">
    <source>
        <dbReference type="ARBA" id="ARBA00022989"/>
    </source>
</evidence>
<dbReference type="EMBL" id="JAKMUT010000006">
    <property type="protein sequence ID" value="MCZ9290098.1"/>
    <property type="molecule type" value="Genomic_DNA"/>
</dbReference>
<keyword evidence="3" id="KW-1133">Transmembrane helix</keyword>
<comment type="subcellular location">
    <subcellularLocation>
        <location evidence="1">Membrane</location>
        <topology evidence="1">Multi-pass membrane protein</topology>
    </subcellularLocation>
</comment>
<keyword evidence="4" id="KW-0472">Membrane</keyword>
<feature type="region of interest" description="Disordered" evidence="5">
    <location>
        <begin position="248"/>
        <end position="283"/>
    </location>
</feature>
<gene>
    <name evidence="6" type="ORF">L8V00_07760</name>
</gene>
<accession>A0A9X3LNX2</accession>